<protein>
    <submittedName>
        <fullName evidence="2">Alpha-taxilin-like isoform X1</fullName>
    </submittedName>
</protein>
<sequence>MDDEHTEGEAAAAACGSSSNSFDPMLEFSRRLEDIISTYSSAADLMDKQSVVEAEKEKMKEQAKDDITVTMET</sequence>
<comment type="caution">
    <text evidence="2">The sequence shown here is derived from an EMBL/GenBank/DDBJ whole genome shotgun (WGS) entry which is preliminary data.</text>
</comment>
<dbReference type="Proteomes" id="UP001279410">
    <property type="component" value="Unassembled WGS sequence"/>
</dbReference>
<dbReference type="EMBL" id="BRZM01000028">
    <property type="protein sequence ID" value="GLD56949.1"/>
    <property type="molecule type" value="Genomic_DNA"/>
</dbReference>
<accession>A0AAD3MNJ4</accession>
<proteinExistence type="predicted"/>
<evidence type="ECO:0000256" key="1">
    <source>
        <dbReference type="SAM" id="MobiDB-lite"/>
    </source>
</evidence>
<evidence type="ECO:0000313" key="3">
    <source>
        <dbReference type="Proteomes" id="UP001279410"/>
    </source>
</evidence>
<dbReference type="AlphaFoldDB" id="A0AAD3MNJ4"/>
<reference evidence="2" key="1">
    <citation type="submission" date="2022-08" db="EMBL/GenBank/DDBJ databases">
        <title>Genome sequencing of akame (Lates japonicus).</title>
        <authorList>
            <person name="Hashiguchi Y."/>
            <person name="Takahashi H."/>
        </authorList>
    </citation>
    <scope>NUCLEOTIDE SEQUENCE</scope>
    <source>
        <strain evidence="2">Kochi</strain>
    </source>
</reference>
<organism evidence="2 3">
    <name type="scientific">Lates japonicus</name>
    <name type="common">Japanese lates</name>
    <dbReference type="NCBI Taxonomy" id="270547"/>
    <lineage>
        <taxon>Eukaryota</taxon>
        <taxon>Metazoa</taxon>
        <taxon>Chordata</taxon>
        <taxon>Craniata</taxon>
        <taxon>Vertebrata</taxon>
        <taxon>Euteleostomi</taxon>
        <taxon>Actinopterygii</taxon>
        <taxon>Neopterygii</taxon>
        <taxon>Teleostei</taxon>
        <taxon>Neoteleostei</taxon>
        <taxon>Acanthomorphata</taxon>
        <taxon>Carangaria</taxon>
        <taxon>Carangaria incertae sedis</taxon>
        <taxon>Centropomidae</taxon>
        <taxon>Lates</taxon>
    </lineage>
</organism>
<feature type="region of interest" description="Disordered" evidence="1">
    <location>
        <begin position="1"/>
        <end position="23"/>
    </location>
</feature>
<gene>
    <name evidence="2" type="ORF">AKAME5_000923100</name>
</gene>
<evidence type="ECO:0000313" key="2">
    <source>
        <dbReference type="EMBL" id="GLD56949.1"/>
    </source>
</evidence>
<keyword evidence="3" id="KW-1185">Reference proteome</keyword>
<name>A0AAD3MNJ4_LATJO</name>
<feature type="non-terminal residue" evidence="2">
    <location>
        <position position="73"/>
    </location>
</feature>